<keyword evidence="2" id="KW-1185">Reference proteome</keyword>
<dbReference type="AlphaFoldDB" id="V8CKS4"/>
<dbReference type="RefSeq" id="WP_023929185.1">
    <property type="nucleotide sequence ID" value="NZ_KI669458.1"/>
</dbReference>
<name>V8CKS4_9HELI</name>
<dbReference type="STRING" id="1357399.HMPREF2087_00273"/>
<evidence type="ECO:0000313" key="1">
    <source>
        <dbReference type="EMBL" id="ETD27361.1"/>
    </source>
</evidence>
<accession>V8CKS4</accession>
<dbReference type="PATRIC" id="fig|1357399.3.peg.285"/>
<protein>
    <submittedName>
        <fullName evidence="1">Uncharacterized protein</fullName>
    </submittedName>
</protein>
<dbReference type="EMBL" id="AZJJ01000001">
    <property type="protein sequence ID" value="ETD27361.1"/>
    <property type="molecule type" value="Genomic_DNA"/>
</dbReference>
<dbReference type="eggNOG" id="ENOG50300DE">
    <property type="taxonomic scope" value="Bacteria"/>
</dbReference>
<dbReference type="HOGENOM" id="CLU_818280_0_0_7"/>
<organism evidence="1 2">
    <name type="scientific">Helicobacter canis NCTC 12740</name>
    <dbReference type="NCBI Taxonomy" id="1357399"/>
    <lineage>
        <taxon>Bacteria</taxon>
        <taxon>Pseudomonadati</taxon>
        <taxon>Campylobacterota</taxon>
        <taxon>Epsilonproteobacteria</taxon>
        <taxon>Campylobacterales</taxon>
        <taxon>Helicobacteraceae</taxon>
        <taxon>Helicobacter</taxon>
    </lineage>
</organism>
<proteinExistence type="predicted"/>
<gene>
    <name evidence="1" type="ORF">HMPREF2087_00273</name>
</gene>
<dbReference type="OrthoDB" id="5418093at2"/>
<sequence>MKTLIYQNQEIQLNYSTTLNHLIPHDLWQCGLSLPALGLAGYLYTLPKQWKLSVTHLSKQLAMSKNTCRKYLKEIFTNPKAREVFKVKEAEINTYDFDEGFTAYDYASDKEELENFTSSVAKDVSAPNRKKVLLIQTQQQRYLLNLCFKAMDCHASTSALARNDGGKLSLRADEVGAAIHKKADSKTAQNLSTIKRDSKESLKDSSLKRARKNFSEYLDLKRFSESEQEAIKLWITYKQESSKTTLKPAQIDFQLRKITRFKEQGQDICVIIEKSLDMGWQGLFPVIASTPRPVIASFAKQSTFMDCHATASALARNDRITPKMPKNIGGKSVLRVENA</sequence>
<dbReference type="Proteomes" id="UP000018688">
    <property type="component" value="Unassembled WGS sequence"/>
</dbReference>
<evidence type="ECO:0000313" key="2">
    <source>
        <dbReference type="Proteomes" id="UP000018688"/>
    </source>
</evidence>
<reference evidence="1 2" key="1">
    <citation type="submission" date="2013-10" db="EMBL/GenBank/DDBJ databases">
        <title>The Genome Sequence of Helicobacter canis NCTC 12740.</title>
        <authorList>
            <consortium name="The Broad Institute Genomics Platform"/>
            <person name="Earl A."/>
            <person name="Fox J.G."/>
            <person name="Shen Z."/>
            <person name="Young S.K."/>
            <person name="Zeng Q."/>
            <person name="Gargeya S."/>
            <person name="Fitzgerald M."/>
            <person name="Abouelleil A."/>
            <person name="Alvarado L."/>
            <person name="Chapman S.B."/>
            <person name="Gainer-Dewar J."/>
            <person name="Goldberg J."/>
            <person name="Griggs A."/>
            <person name="Gujja S."/>
            <person name="Hansen M."/>
            <person name="Howarth C."/>
            <person name="Imamovic A."/>
            <person name="Ireland A."/>
            <person name="Larimer J."/>
            <person name="McCowan C."/>
            <person name="Murphy C."/>
            <person name="Pearson M."/>
            <person name="Poon T.W."/>
            <person name="Priest M."/>
            <person name="Roberts A."/>
            <person name="Saif S."/>
            <person name="Shea T."/>
            <person name="Sykes S."/>
            <person name="Wortman J."/>
            <person name="Nusbaum C."/>
            <person name="Birren B."/>
        </authorList>
    </citation>
    <scope>NUCLEOTIDE SEQUENCE [LARGE SCALE GENOMIC DNA]</scope>
    <source>
        <strain evidence="1 2">NCTC 12740</strain>
    </source>
</reference>
<comment type="caution">
    <text evidence="1">The sequence shown here is derived from an EMBL/GenBank/DDBJ whole genome shotgun (WGS) entry which is preliminary data.</text>
</comment>